<dbReference type="Proteomes" id="UP000316726">
    <property type="component" value="Chromosome 1"/>
</dbReference>
<dbReference type="OrthoDB" id="422459at2759"/>
<protein>
    <recommendedName>
        <fullName evidence="3">Ubiquitin-like domain-containing protein</fullName>
    </recommendedName>
</protein>
<gene>
    <name evidence="1" type="ORF">A3770_01p03540</name>
</gene>
<name>A0A5B8MBK1_9CHLO</name>
<evidence type="ECO:0000313" key="1">
    <source>
        <dbReference type="EMBL" id="QDZ17836.1"/>
    </source>
</evidence>
<dbReference type="AlphaFoldDB" id="A0A5B8MBK1"/>
<dbReference type="EMBL" id="CP031034">
    <property type="protein sequence ID" value="QDZ17836.1"/>
    <property type="molecule type" value="Genomic_DNA"/>
</dbReference>
<reference evidence="1 2" key="1">
    <citation type="submission" date="2018-07" db="EMBL/GenBank/DDBJ databases">
        <title>The complete nuclear genome of the prasinophyte Chloropicon primus (CCMP1205).</title>
        <authorList>
            <person name="Pombert J.-F."/>
            <person name="Otis C."/>
            <person name="Turmel M."/>
            <person name="Lemieux C."/>
        </authorList>
    </citation>
    <scope>NUCLEOTIDE SEQUENCE [LARGE SCALE GENOMIC DNA]</scope>
    <source>
        <strain evidence="1 2">CCMP1205</strain>
    </source>
</reference>
<organism evidence="1 2">
    <name type="scientific">Chloropicon primus</name>
    <dbReference type="NCBI Taxonomy" id="1764295"/>
    <lineage>
        <taxon>Eukaryota</taxon>
        <taxon>Viridiplantae</taxon>
        <taxon>Chlorophyta</taxon>
        <taxon>Chloropicophyceae</taxon>
        <taxon>Chloropicales</taxon>
        <taxon>Chloropicaceae</taxon>
        <taxon>Chloropicon</taxon>
    </lineage>
</organism>
<keyword evidence="2" id="KW-1185">Reference proteome</keyword>
<evidence type="ECO:0008006" key="3">
    <source>
        <dbReference type="Google" id="ProtNLM"/>
    </source>
</evidence>
<accession>A0A5B8MBK1</accession>
<evidence type="ECO:0000313" key="2">
    <source>
        <dbReference type="Proteomes" id="UP000316726"/>
    </source>
</evidence>
<sequence length="149" mass="16544">MVVLRVKKRTGKLVPVDVGAGDALKEVIPLAKLRFCRLSRKDGTACDLEKSVEENGLRDGDTVTSEGEAIFPHLHFRRPDGKEFRVEGENLLHRKISSIKEVEVAPRTKGDPGSMSLFIGCIELDEDKTLFDYNVEYGESLTVKVQGEA</sequence>
<proteinExistence type="predicted"/>